<evidence type="ECO:0000313" key="3">
    <source>
        <dbReference type="Proteomes" id="UP000221961"/>
    </source>
</evidence>
<organism evidence="2 3">
    <name type="scientific">Nocardia terpenica</name>
    <dbReference type="NCBI Taxonomy" id="455432"/>
    <lineage>
        <taxon>Bacteria</taxon>
        <taxon>Bacillati</taxon>
        <taxon>Actinomycetota</taxon>
        <taxon>Actinomycetes</taxon>
        <taxon>Mycobacteriales</taxon>
        <taxon>Nocardiaceae</taxon>
        <taxon>Nocardia</taxon>
    </lineage>
</organism>
<evidence type="ECO:0000256" key="1">
    <source>
        <dbReference type="SAM" id="MobiDB-lite"/>
    </source>
</evidence>
<accession>A0A291RTJ5</accession>
<dbReference type="InterPro" id="IPR027417">
    <property type="entry name" value="P-loop_NTPase"/>
</dbReference>
<feature type="region of interest" description="Disordered" evidence="1">
    <location>
        <begin position="52"/>
        <end position="73"/>
    </location>
</feature>
<sequence length="407" mass="43978">MHADHSGGNRARLVAEGWRCSGIGRARLSRRRGGRVTVIHTAADAAAVVARHREDEPLPRVEEPASSRRTSLRDRLLSPTDLGRLPPAEPLVDGLLYRNTLAQLAGPPGSYKSFVTVGISCAVATGQTWETHPVPSREKVVYVAAEGAAGLRARILAWCELTRIDPAELEGWLYVLPCPVQLGQWLDVSEAAELAAEIGAGLLILDTRARCTLGLEENSATEQGQAIDAAERIRATAGCTVLAVHHSGRSGTAPRGSTAWDGAVWSDLRLKSDYLTVSIHVEKHKDAPSGMDFDYRLVPHTVSESLMPGVAEDSRKSLVVVPLMRGTTVSDEPISLRKVWDIAGTTCGTAGLTTAQLRDLAMDNEVSRTRAYEAINMLVERGILRNIGPENRARYVCTQLPPQGGRQ</sequence>
<dbReference type="Pfam" id="PF13481">
    <property type="entry name" value="AAA_25"/>
    <property type="match status" value="1"/>
</dbReference>
<dbReference type="Proteomes" id="UP000221961">
    <property type="component" value="Chromosome"/>
</dbReference>
<dbReference type="EMBL" id="CP023778">
    <property type="protein sequence ID" value="ATL70599.1"/>
    <property type="molecule type" value="Genomic_DNA"/>
</dbReference>
<gene>
    <name evidence="2" type="ORF">CRH09_34925</name>
</gene>
<reference evidence="2 3" key="1">
    <citation type="submission" date="2017-10" db="EMBL/GenBank/DDBJ databases">
        <title>Comparative genomics between pathogenic Norcardia.</title>
        <authorList>
            <person name="Zeng L."/>
        </authorList>
    </citation>
    <scope>NUCLEOTIDE SEQUENCE [LARGE SCALE GENOMIC DNA]</scope>
    <source>
        <strain evidence="2 3">NC_YFY_NT001</strain>
    </source>
</reference>
<evidence type="ECO:0008006" key="4">
    <source>
        <dbReference type="Google" id="ProtNLM"/>
    </source>
</evidence>
<dbReference type="KEGG" id="ntp:CRH09_34925"/>
<dbReference type="AlphaFoldDB" id="A0A291RTJ5"/>
<name>A0A291RTJ5_9NOCA</name>
<protein>
    <recommendedName>
        <fullName evidence="4">AAA family ATPase</fullName>
    </recommendedName>
</protein>
<dbReference type="Gene3D" id="3.40.50.300">
    <property type="entry name" value="P-loop containing nucleotide triphosphate hydrolases"/>
    <property type="match status" value="1"/>
</dbReference>
<dbReference type="SUPFAM" id="SSF52540">
    <property type="entry name" value="P-loop containing nucleoside triphosphate hydrolases"/>
    <property type="match status" value="1"/>
</dbReference>
<evidence type="ECO:0000313" key="2">
    <source>
        <dbReference type="EMBL" id="ATL70599.1"/>
    </source>
</evidence>
<proteinExistence type="predicted"/>